<dbReference type="Proteomes" id="UP000838756">
    <property type="component" value="Unassembled WGS sequence"/>
</dbReference>
<sequence>MAETKAVLQVTPRATIERTSQHPQSLQCIQQLEDYSKYQHQESVEEHTSQKPQFIRPLQDLGELQEGRNAHFEGQLTPVSDPTMRVEWYKDGKPITASSRITAIFNFGYVSLNIMHLRAEDAGSYTVRAVNRLGEAISTATIQVAARSTVTSDLGIPEQRRYIEKTEQLEAYQQQQHQKYFQEAPESTQRPEFKTPIKDQINVKEGGFAHFEARLEPVGDSTLRVEWLKDGRPVEASSRITTFFNFGYVALTIKSVTIHDAGHYTCRAYNALGQATTNANLSIITKKDIIAESQHPGGLERIQFLEDSSKYSRRAEEEVRITQKPRFLGPLKGTNKIVEGQSAHFEARVEPQSDLTLTTEWYFNGKQIKSANRIQTYHDFGYVALDIANVRAEDSGVYT</sequence>
<evidence type="ECO:0000259" key="1">
    <source>
        <dbReference type="PROSITE" id="PS50835"/>
    </source>
</evidence>
<dbReference type="InterPro" id="IPR013098">
    <property type="entry name" value="Ig_I-set"/>
</dbReference>
<comment type="caution">
    <text evidence="2">The sequence shown here is derived from an EMBL/GenBank/DDBJ whole genome shotgun (WGS) entry which is preliminary data.</text>
</comment>
<name>A0A8S4QRG0_9NEOP</name>
<dbReference type="PANTHER" id="PTHR47633">
    <property type="entry name" value="IMMUNOGLOBULIN"/>
    <property type="match status" value="1"/>
</dbReference>
<dbReference type="InterPro" id="IPR036179">
    <property type="entry name" value="Ig-like_dom_sf"/>
</dbReference>
<feature type="domain" description="Ig-like" evidence="1">
    <location>
        <begin position="325"/>
        <end position="399"/>
    </location>
</feature>
<evidence type="ECO:0000313" key="3">
    <source>
        <dbReference type="Proteomes" id="UP000838756"/>
    </source>
</evidence>
<dbReference type="InterPro" id="IPR003599">
    <property type="entry name" value="Ig_sub"/>
</dbReference>
<protein>
    <submittedName>
        <fullName evidence="2">Jg1360 protein</fullName>
    </submittedName>
</protein>
<dbReference type="FunFam" id="2.60.40.10:FF:000962">
    <property type="entry name" value="titin isoform X1"/>
    <property type="match status" value="1"/>
</dbReference>
<feature type="domain" description="Ig-like" evidence="1">
    <location>
        <begin position="52"/>
        <end position="143"/>
    </location>
</feature>
<reference evidence="2" key="1">
    <citation type="submission" date="2022-03" db="EMBL/GenBank/DDBJ databases">
        <authorList>
            <person name="Lindestad O."/>
        </authorList>
    </citation>
    <scope>NUCLEOTIDE SEQUENCE</scope>
</reference>
<dbReference type="SUPFAM" id="SSF48726">
    <property type="entry name" value="Immunoglobulin"/>
    <property type="match status" value="3"/>
</dbReference>
<dbReference type="OrthoDB" id="6612025at2759"/>
<dbReference type="FunFam" id="2.60.40.10:FF:000430">
    <property type="entry name" value="Sallimus, isoform P"/>
    <property type="match status" value="1"/>
</dbReference>
<dbReference type="PROSITE" id="PS50835">
    <property type="entry name" value="IG_LIKE"/>
    <property type="match status" value="3"/>
</dbReference>
<keyword evidence="3" id="KW-1185">Reference proteome</keyword>
<gene>
    <name evidence="2" type="primary">jg1360</name>
    <name evidence="2" type="ORF">PAEG_LOCUS3696</name>
</gene>
<dbReference type="AlphaFoldDB" id="A0A8S4QRG0"/>
<dbReference type="Pfam" id="PF07679">
    <property type="entry name" value="I-set"/>
    <property type="match status" value="3"/>
</dbReference>
<feature type="non-terminal residue" evidence="2">
    <location>
        <position position="399"/>
    </location>
</feature>
<organism evidence="2 3">
    <name type="scientific">Pararge aegeria aegeria</name>
    <dbReference type="NCBI Taxonomy" id="348720"/>
    <lineage>
        <taxon>Eukaryota</taxon>
        <taxon>Metazoa</taxon>
        <taxon>Ecdysozoa</taxon>
        <taxon>Arthropoda</taxon>
        <taxon>Hexapoda</taxon>
        <taxon>Insecta</taxon>
        <taxon>Pterygota</taxon>
        <taxon>Neoptera</taxon>
        <taxon>Endopterygota</taxon>
        <taxon>Lepidoptera</taxon>
        <taxon>Glossata</taxon>
        <taxon>Ditrysia</taxon>
        <taxon>Papilionoidea</taxon>
        <taxon>Nymphalidae</taxon>
        <taxon>Satyrinae</taxon>
        <taxon>Satyrini</taxon>
        <taxon>Parargina</taxon>
        <taxon>Pararge</taxon>
    </lineage>
</organism>
<dbReference type="SMART" id="SM00409">
    <property type="entry name" value="IG"/>
    <property type="match status" value="2"/>
</dbReference>
<feature type="domain" description="Ig-like" evidence="1">
    <location>
        <begin position="191"/>
        <end position="282"/>
    </location>
</feature>
<accession>A0A8S4QRG0</accession>
<dbReference type="PANTHER" id="PTHR47633:SF4">
    <property type="entry name" value="MYOPALLADIN ISOFORM X1"/>
    <property type="match status" value="1"/>
</dbReference>
<dbReference type="EMBL" id="CAKXAJ010012036">
    <property type="protein sequence ID" value="CAH2215564.1"/>
    <property type="molecule type" value="Genomic_DNA"/>
</dbReference>
<dbReference type="InterPro" id="IPR013783">
    <property type="entry name" value="Ig-like_fold"/>
</dbReference>
<dbReference type="Gene3D" id="2.60.40.10">
    <property type="entry name" value="Immunoglobulins"/>
    <property type="match status" value="3"/>
</dbReference>
<proteinExistence type="predicted"/>
<evidence type="ECO:0000313" key="2">
    <source>
        <dbReference type="EMBL" id="CAH2215564.1"/>
    </source>
</evidence>
<dbReference type="InterPro" id="IPR007110">
    <property type="entry name" value="Ig-like_dom"/>
</dbReference>